<dbReference type="PIRSF" id="PIRSF028188">
    <property type="entry name" value="Amdntrnsf_FN0238"/>
    <property type="match status" value="1"/>
</dbReference>
<dbReference type="Pfam" id="PF19420">
    <property type="entry name" value="DDAH_eukar"/>
    <property type="match status" value="1"/>
</dbReference>
<dbReference type="InterPro" id="IPR014541">
    <property type="entry name" value="Amdntrnsf_FN0238"/>
</dbReference>
<accession>A0AAX1N1R2</accession>
<dbReference type="PANTHER" id="PTHR43224">
    <property type="entry name" value="AMIDINOTRANSFERASE"/>
    <property type="match status" value="1"/>
</dbReference>
<dbReference type="AlphaFoldDB" id="A0AAX1N1R2"/>
<name>A0AAX1N1R2_9BACT</name>
<proteinExistence type="predicted"/>
<dbReference type="EMBL" id="CP076132">
    <property type="protein sequence ID" value="QWG01281.1"/>
    <property type="molecule type" value="Genomic_DNA"/>
</dbReference>
<dbReference type="NCBIfam" id="NF046062">
    <property type="entry name" value="citrull_CtlX"/>
    <property type="match status" value="1"/>
</dbReference>
<dbReference type="RefSeq" id="WP_169662792.1">
    <property type="nucleotide sequence ID" value="NZ_CP076132.1"/>
</dbReference>
<dbReference type="Proteomes" id="UP000678679">
    <property type="component" value="Chromosome 1"/>
</dbReference>
<evidence type="ECO:0000313" key="1">
    <source>
        <dbReference type="EMBL" id="QWG01281.1"/>
    </source>
</evidence>
<protein>
    <submittedName>
        <fullName evidence="1">Amidinotransferase</fullName>
    </submittedName>
</protein>
<gene>
    <name evidence="1" type="ORF">KMW28_16685</name>
</gene>
<sequence length="313" mass="36132">MHYKHNSSNHILMVRPASFGFNKDTAVDNKFQNFDEIKNLDNLEEKALSEFDNYVNYLRENDLDVVVVDDTPDPYTPDALFPNNWFTTHKDGRICLYPMKPLNRRLERRTDVIEMLEMCFHVSEVVDLSKNEENDIFLEGTGSIIFDRVNKVAFACRSHRTDEALFGDHMENLGYEPILFDSVDEEGTPIYHTNVMLSIASDFVVICGESIPDQKEKELLFEKFRSLEKEIIDVTYEQLKGFTCNVLEVTNLKGEKTLTMSTKAFNAFTDQQKETMSKYVKLLHSSLDTIEIVCGGGSRCMMAEIYLDEQLYV</sequence>
<dbReference type="PANTHER" id="PTHR43224:SF1">
    <property type="entry name" value="AMIDINOTRANSFERASE"/>
    <property type="match status" value="1"/>
</dbReference>
<keyword evidence="2" id="KW-1185">Reference proteome</keyword>
<organism evidence="1 2">
    <name type="scientific">Flammeovirga yaeyamensis</name>
    <dbReference type="NCBI Taxonomy" id="367791"/>
    <lineage>
        <taxon>Bacteria</taxon>
        <taxon>Pseudomonadati</taxon>
        <taxon>Bacteroidota</taxon>
        <taxon>Cytophagia</taxon>
        <taxon>Cytophagales</taxon>
        <taxon>Flammeovirgaceae</taxon>
        <taxon>Flammeovirga</taxon>
    </lineage>
</organism>
<dbReference type="KEGG" id="fya:KMW28_16685"/>
<reference evidence="1 2" key="1">
    <citation type="submission" date="2021-05" db="EMBL/GenBank/DDBJ databases">
        <title>Comparative genomic studies on the polysaccharide-degrading batcterial strains of the Flammeovirga genus.</title>
        <authorList>
            <person name="Zewei F."/>
            <person name="Zheng Z."/>
            <person name="Yu L."/>
            <person name="Ruyue G."/>
            <person name="Yanhong M."/>
            <person name="Yuanyuan C."/>
            <person name="Jingyan G."/>
            <person name="Wenjun H."/>
        </authorList>
    </citation>
    <scope>NUCLEOTIDE SEQUENCE [LARGE SCALE GENOMIC DNA]</scope>
    <source>
        <strain evidence="1 2">NBRC:100898</strain>
    </source>
</reference>
<dbReference type="Gene3D" id="3.75.10.10">
    <property type="entry name" value="L-arginine/glycine Amidinotransferase, Chain A"/>
    <property type="match status" value="1"/>
</dbReference>
<dbReference type="SUPFAM" id="SSF55909">
    <property type="entry name" value="Pentein"/>
    <property type="match status" value="1"/>
</dbReference>
<evidence type="ECO:0000313" key="2">
    <source>
        <dbReference type="Proteomes" id="UP000678679"/>
    </source>
</evidence>